<protein>
    <recommendedName>
        <fullName evidence="3">Armadillo-type fold-containing protein</fullName>
    </recommendedName>
</protein>
<feature type="transmembrane region" description="Helical" evidence="1">
    <location>
        <begin position="104"/>
        <end position="124"/>
    </location>
</feature>
<feature type="transmembrane region" description="Helical" evidence="1">
    <location>
        <begin position="76"/>
        <end position="98"/>
    </location>
</feature>
<dbReference type="STRING" id="1781255.BH720_15085"/>
<feature type="transmembrane region" description="Helical" evidence="1">
    <location>
        <begin position="12"/>
        <end position="32"/>
    </location>
</feature>
<proteinExistence type="predicted"/>
<keyword evidence="1" id="KW-1133">Transmembrane helix</keyword>
<evidence type="ECO:0000256" key="1">
    <source>
        <dbReference type="SAM" id="Phobius"/>
    </source>
</evidence>
<accession>A0A1E5QI56</accession>
<sequence>MSKYRLKQKNLFRFRFSESLLIVAVAIAMLWWNWPLLFATSVGLLLMLFLFWAQANQWQKYLESLRRLIQGANRHLLLAVGGGGAATLGSYLAISIWLETENPWIATGGILQGLGTLLILLVLLGQWLKPAQSPSGTDVEELLLELTASEPLRRFIAVKRLTRSLRRQAGDDGFASREQYRTVLDAWRLMLSTESEPTVRNAILDGLKLLSPQRPPRRSAASEVQPISLPLDLKSVVKAPEV</sequence>
<dbReference type="RefSeq" id="WP_069968049.1">
    <property type="nucleotide sequence ID" value="NZ_CM124774.1"/>
</dbReference>
<gene>
    <name evidence="2" type="ORF">BH720_15085</name>
</gene>
<reference evidence="2" key="1">
    <citation type="submission" date="2016-09" db="EMBL/GenBank/DDBJ databases">
        <title>Draft genome of thermotolerant cyanobacterium Desertifilum sp. strain IPPAS B-1220.</title>
        <authorList>
            <person name="Sinetova M.A."/>
            <person name="Bolakhan K."/>
            <person name="Zayadan B.K."/>
            <person name="Mironov K.S."/>
            <person name="Ustinova V."/>
            <person name="Kupriyanova E.V."/>
            <person name="Sidorov R.A."/>
            <person name="Skrypnik A.N."/>
            <person name="Gogoleva N.E."/>
            <person name="Gogolev Y.V."/>
            <person name="Los D.A."/>
        </authorList>
    </citation>
    <scope>NUCLEOTIDE SEQUENCE [LARGE SCALE GENOMIC DNA]</scope>
    <source>
        <strain evidence="2">IPPAS B-1220</strain>
    </source>
</reference>
<evidence type="ECO:0008006" key="3">
    <source>
        <dbReference type="Google" id="ProtNLM"/>
    </source>
</evidence>
<dbReference type="EMBL" id="MJGC01000067">
    <property type="protein sequence ID" value="OEJ74301.1"/>
    <property type="molecule type" value="Genomic_DNA"/>
</dbReference>
<comment type="caution">
    <text evidence="2">The sequence shown here is derived from an EMBL/GenBank/DDBJ whole genome shotgun (WGS) entry which is preliminary data.</text>
</comment>
<feature type="transmembrane region" description="Helical" evidence="1">
    <location>
        <begin position="38"/>
        <end position="55"/>
    </location>
</feature>
<evidence type="ECO:0000313" key="2">
    <source>
        <dbReference type="EMBL" id="OEJ74301.1"/>
    </source>
</evidence>
<name>A0A1E5QI56_9CYAN</name>
<keyword evidence="1" id="KW-0812">Transmembrane</keyword>
<dbReference type="OrthoDB" id="467801at2"/>
<organism evidence="2">
    <name type="scientific">Desertifilum tharense IPPAS B-1220</name>
    <dbReference type="NCBI Taxonomy" id="1781255"/>
    <lineage>
        <taxon>Bacteria</taxon>
        <taxon>Bacillati</taxon>
        <taxon>Cyanobacteriota</taxon>
        <taxon>Cyanophyceae</taxon>
        <taxon>Desertifilales</taxon>
        <taxon>Desertifilaceae</taxon>
        <taxon>Desertifilum</taxon>
    </lineage>
</organism>
<keyword evidence="1" id="KW-0472">Membrane</keyword>
<dbReference type="AlphaFoldDB" id="A0A1E5QI56"/>